<sequence>MTSEEGQDQNNSIVILSDDEDDVAINQNGKRPFNGKRPSYNDSQAYVRAKQADAFGDSEDEEDYYDDEEMDTEDEEYAMFKQEEEENERNAIYLSRSLPEDHEAVILSERDEVNSLQEIHNVIQELKENVLKTDVLDKDVETGFTCGGPLNVEAPSIALNVIGVPGPIAFPMIEKDATRILSTHPNITDDKGESIGLNLDMAHIEISKTFEEYLNEILRLDIVAFLGVESSVAQDTRMVAKQFHIRTNGGTLQLPDSFGGNILTHYQEDSIKYQPEETAFEGCYYMAWYNNVAVKFQPVTEGHQLAISFSLVRNDTKEDKITIEYLQQRRQEIANGELSQSEVEESKPYIERAVEFFKNSNERPFPIFYMLDYKYTSPLLQVNRLKRPDKLLAEVLKKAAEAADFYMLLGSVEREVEGRVHKDGQPQQHAKNSEEGDECPMDEEGIYLTQKAIYDEYVVRKLYDEQGNNILNISLGLDSGDHPSVIQGAKWYSRCKPTDVDYSGITSVDEEATVKYYYSECQALVFMPKSKLPTLLKMSKAPSKREK</sequence>
<name>A0A0B7MQS8_9FUNG</name>
<feature type="region of interest" description="Disordered" evidence="1">
    <location>
        <begin position="418"/>
        <end position="441"/>
    </location>
</feature>
<dbReference type="EMBL" id="LN719426">
    <property type="protein sequence ID" value="CEP08326.1"/>
    <property type="molecule type" value="Genomic_DNA"/>
</dbReference>
<dbReference type="Proteomes" id="UP000054107">
    <property type="component" value="Unassembled WGS sequence"/>
</dbReference>
<evidence type="ECO:0000313" key="3">
    <source>
        <dbReference type="Proteomes" id="UP000054107"/>
    </source>
</evidence>
<feature type="region of interest" description="Disordered" evidence="1">
    <location>
        <begin position="1"/>
        <end position="42"/>
    </location>
</feature>
<accession>A0A0B7MQS8</accession>
<gene>
    <name evidence="2" type="primary">PARPA_01637.1 scaffold 1359</name>
</gene>
<feature type="compositionally biased region" description="Polar residues" evidence="1">
    <location>
        <begin position="1"/>
        <end position="14"/>
    </location>
</feature>
<dbReference type="AlphaFoldDB" id="A0A0B7MQS8"/>
<proteinExistence type="predicted"/>
<evidence type="ECO:0000256" key="1">
    <source>
        <dbReference type="SAM" id="MobiDB-lite"/>
    </source>
</evidence>
<dbReference type="STRING" id="35722.A0A0B7MQS8"/>
<protein>
    <submittedName>
        <fullName evidence="2">Uncharacterized protein</fullName>
    </submittedName>
</protein>
<keyword evidence="3" id="KW-1185">Reference proteome</keyword>
<dbReference type="OrthoDB" id="124582at2759"/>
<organism evidence="2 3">
    <name type="scientific">Parasitella parasitica</name>
    <dbReference type="NCBI Taxonomy" id="35722"/>
    <lineage>
        <taxon>Eukaryota</taxon>
        <taxon>Fungi</taxon>
        <taxon>Fungi incertae sedis</taxon>
        <taxon>Mucoromycota</taxon>
        <taxon>Mucoromycotina</taxon>
        <taxon>Mucoromycetes</taxon>
        <taxon>Mucorales</taxon>
        <taxon>Mucorineae</taxon>
        <taxon>Mucoraceae</taxon>
        <taxon>Parasitella</taxon>
    </lineage>
</organism>
<evidence type="ECO:0000313" key="2">
    <source>
        <dbReference type="EMBL" id="CEP08326.1"/>
    </source>
</evidence>
<reference evidence="2 3" key="1">
    <citation type="submission" date="2014-09" db="EMBL/GenBank/DDBJ databases">
        <authorList>
            <person name="Ellenberger Sabrina"/>
        </authorList>
    </citation>
    <scope>NUCLEOTIDE SEQUENCE [LARGE SCALE GENOMIC DNA]</scope>
    <source>
        <strain evidence="2 3">CBS 412.66</strain>
    </source>
</reference>